<dbReference type="PANTHER" id="PTHR24329">
    <property type="entry name" value="HOMEOBOX PROTEIN ARISTALESS"/>
    <property type="match status" value="1"/>
</dbReference>
<dbReference type="Proteomes" id="UP000555367">
    <property type="component" value="Unassembled WGS sequence"/>
</dbReference>
<comment type="caution">
    <text evidence="11">The sequence shown here is derived from an EMBL/GenBank/DDBJ whole genome shotgun (WGS) entry which is preliminary data.</text>
</comment>
<feature type="DNA-binding region" description="Homeobox" evidence="7">
    <location>
        <begin position="68"/>
        <end position="127"/>
    </location>
</feature>
<comment type="similarity">
    <text evidence="2">Belongs to the paired homeobox family. Bicoid subfamily.</text>
</comment>
<dbReference type="AlphaFoldDB" id="A0A7L3BIG9"/>
<dbReference type="OrthoDB" id="6159439at2759"/>
<dbReference type="GO" id="GO:0000977">
    <property type="term" value="F:RNA polymerase II transcription regulatory region sequence-specific DNA binding"/>
    <property type="evidence" value="ECO:0007669"/>
    <property type="project" value="TreeGrafter"/>
</dbReference>
<dbReference type="PROSITE" id="PS50071">
    <property type="entry name" value="HOMEOBOX_2"/>
    <property type="match status" value="1"/>
</dbReference>
<dbReference type="PANTHER" id="PTHR24329:SF340">
    <property type="entry name" value="ARISTALESS RELATED HOMEOBOX"/>
    <property type="match status" value="1"/>
</dbReference>
<name>A0A7L3BIG9_PELUR</name>
<keyword evidence="5 7" id="KW-0371">Homeobox</keyword>
<proteinExistence type="inferred from homology"/>
<dbReference type="FunFam" id="1.10.10.60:FF:000102">
    <property type="entry name" value="Aristaless related homeobox"/>
    <property type="match status" value="1"/>
</dbReference>
<feature type="domain" description="Homeobox" evidence="10">
    <location>
        <begin position="66"/>
        <end position="126"/>
    </location>
</feature>
<dbReference type="GO" id="GO:0005634">
    <property type="term" value="C:nucleus"/>
    <property type="evidence" value="ECO:0007669"/>
    <property type="project" value="UniProtKB-SubCell"/>
</dbReference>
<evidence type="ECO:0000256" key="2">
    <source>
        <dbReference type="ARBA" id="ARBA00006503"/>
    </source>
</evidence>
<dbReference type="InterPro" id="IPR017970">
    <property type="entry name" value="Homeobox_CS"/>
</dbReference>
<dbReference type="InterPro" id="IPR050649">
    <property type="entry name" value="Paired_Homeobox_TFs"/>
</dbReference>
<evidence type="ECO:0000256" key="3">
    <source>
        <dbReference type="ARBA" id="ARBA00022473"/>
    </source>
</evidence>
<protein>
    <submittedName>
        <fullName evidence="11">ARX protein</fullName>
    </submittedName>
</protein>
<dbReference type="InterPro" id="IPR009057">
    <property type="entry name" value="Homeodomain-like_sf"/>
</dbReference>
<gene>
    <name evidence="11" type="primary">Arx_0</name>
    <name evidence="11" type="ORF">PELURI_R13608</name>
</gene>
<dbReference type="GO" id="GO:0000981">
    <property type="term" value="F:DNA-binding transcription factor activity, RNA polymerase II-specific"/>
    <property type="evidence" value="ECO:0007669"/>
    <property type="project" value="InterPro"/>
</dbReference>
<dbReference type="Gene3D" id="1.10.10.60">
    <property type="entry name" value="Homeodomain-like"/>
    <property type="match status" value="1"/>
</dbReference>
<dbReference type="SUPFAM" id="SSF46689">
    <property type="entry name" value="Homeodomain-like"/>
    <property type="match status" value="1"/>
</dbReference>
<evidence type="ECO:0000256" key="7">
    <source>
        <dbReference type="PROSITE-ProRule" id="PRU00108"/>
    </source>
</evidence>
<accession>A0A7L3BIG9</accession>
<evidence type="ECO:0000256" key="1">
    <source>
        <dbReference type="ARBA" id="ARBA00004123"/>
    </source>
</evidence>
<evidence type="ECO:0000313" key="11">
    <source>
        <dbReference type="EMBL" id="NXT31627.1"/>
    </source>
</evidence>
<dbReference type="CDD" id="cd00086">
    <property type="entry name" value="homeodomain"/>
    <property type="match status" value="1"/>
</dbReference>
<reference evidence="11 12" key="1">
    <citation type="submission" date="2019-09" db="EMBL/GenBank/DDBJ databases">
        <title>Bird 10,000 Genomes (B10K) Project - Family phase.</title>
        <authorList>
            <person name="Zhang G."/>
        </authorList>
    </citation>
    <scope>NUCLEOTIDE SEQUENCE [LARGE SCALE GENOMIC DNA]</scope>
    <source>
        <strain evidence="11">B10K-DU-012-45</strain>
    </source>
</reference>
<evidence type="ECO:0000259" key="10">
    <source>
        <dbReference type="PROSITE" id="PS50071"/>
    </source>
</evidence>
<dbReference type="InterPro" id="IPR001356">
    <property type="entry name" value="HD"/>
</dbReference>
<dbReference type="PROSITE" id="PS00027">
    <property type="entry name" value="HOMEOBOX_1"/>
    <property type="match status" value="1"/>
</dbReference>
<evidence type="ECO:0000256" key="6">
    <source>
        <dbReference type="ARBA" id="ARBA00023242"/>
    </source>
</evidence>
<feature type="region of interest" description="Disordered" evidence="9">
    <location>
        <begin position="29"/>
        <end position="70"/>
    </location>
</feature>
<evidence type="ECO:0000256" key="8">
    <source>
        <dbReference type="RuleBase" id="RU000682"/>
    </source>
</evidence>
<feature type="compositionally biased region" description="Low complexity" evidence="9">
    <location>
        <begin position="51"/>
        <end position="63"/>
    </location>
</feature>
<dbReference type="Pfam" id="PF00046">
    <property type="entry name" value="Homeodomain"/>
    <property type="match status" value="1"/>
</dbReference>
<dbReference type="EMBL" id="VZTQ01001016">
    <property type="protein sequence ID" value="NXT31627.1"/>
    <property type="molecule type" value="Genomic_DNA"/>
</dbReference>
<sequence length="138" mass="15358">MQSATPAAPPALHLLTSYFIDSILGRGPAAGRHARAPAEQPVATGRGGRPPGAAAAGGEAPGPLKRKQRRYRTTFSTFQLEELERAFRKSHYPDVFTREELAVRLDLTEARVQVWFQNRRAKWRKREKNEILGTVPGI</sequence>
<comment type="subcellular location">
    <subcellularLocation>
        <location evidence="1 7 8">Nucleus</location>
    </subcellularLocation>
</comment>
<evidence type="ECO:0000313" key="12">
    <source>
        <dbReference type="Proteomes" id="UP000555367"/>
    </source>
</evidence>
<organism evidence="11 12">
    <name type="scientific">Pelecanoides urinatrix</name>
    <name type="common">Common diving petrel</name>
    <name type="synonym">Procellaria urinatrix</name>
    <dbReference type="NCBI Taxonomy" id="37079"/>
    <lineage>
        <taxon>Eukaryota</taxon>
        <taxon>Metazoa</taxon>
        <taxon>Chordata</taxon>
        <taxon>Craniata</taxon>
        <taxon>Vertebrata</taxon>
        <taxon>Euteleostomi</taxon>
        <taxon>Archelosauria</taxon>
        <taxon>Archosauria</taxon>
        <taxon>Dinosauria</taxon>
        <taxon>Saurischia</taxon>
        <taxon>Theropoda</taxon>
        <taxon>Coelurosauria</taxon>
        <taxon>Aves</taxon>
        <taxon>Neognathae</taxon>
        <taxon>Neoaves</taxon>
        <taxon>Aequornithes</taxon>
        <taxon>Procellariiformes</taxon>
        <taxon>Procellariidae</taxon>
        <taxon>Pelecanoides</taxon>
    </lineage>
</organism>
<keyword evidence="4 7" id="KW-0238">DNA-binding</keyword>
<evidence type="ECO:0000256" key="5">
    <source>
        <dbReference type="ARBA" id="ARBA00023155"/>
    </source>
</evidence>
<evidence type="ECO:0000256" key="9">
    <source>
        <dbReference type="SAM" id="MobiDB-lite"/>
    </source>
</evidence>
<keyword evidence="12" id="KW-1185">Reference proteome</keyword>
<feature type="non-terminal residue" evidence="11">
    <location>
        <position position="138"/>
    </location>
</feature>
<dbReference type="SMART" id="SM00389">
    <property type="entry name" value="HOX"/>
    <property type="match status" value="1"/>
</dbReference>
<evidence type="ECO:0000256" key="4">
    <source>
        <dbReference type="ARBA" id="ARBA00023125"/>
    </source>
</evidence>
<keyword evidence="6 7" id="KW-0539">Nucleus</keyword>
<keyword evidence="3" id="KW-0217">Developmental protein</keyword>
<feature type="non-terminal residue" evidence="11">
    <location>
        <position position="1"/>
    </location>
</feature>